<dbReference type="Pfam" id="PF19109">
    <property type="entry name" value="DUF5796"/>
    <property type="match status" value="1"/>
</dbReference>
<gene>
    <name evidence="1" type="ORF">ACFQPE_02530</name>
</gene>
<dbReference type="AlphaFoldDB" id="A0ABD6A6T6"/>
<proteinExistence type="predicted"/>
<comment type="caution">
    <text evidence="1">The sequence shown here is derived from an EMBL/GenBank/DDBJ whole genome shotgun (WGS) entry which is preliminary data.</text>
</comment>
<name>A0ABD6A6T6_9EURY</name>
<dbReference type="EMBL" id="JBHTBF010000001">
    <property type="protein sequence ID" value="MFC7315673.1"/>
    <property type="molecule type" value="Genomic_DNA"/>
</dbReference>
<dbReference type="GeneID" id="79314644"/>
<accession>A0ABD6A6T6</accession>
<dbReference type="Proteomes" id="UP001596547">
    <property type="component" value="Unassembled WGS sequence"/>
</dbReference>
<keyword evidence="2" id="KW-1185">Reference proteome</keyword>
<evidence type="ECO:0000313" key="1">
    <source>
        <dbReference type="EMBL" id="MFC7315673.1"/>
    </source>
</evidence>
<protein>
    <submittedName>
        <fullName evidence="1">DUF5796 family protein</fullName>
    </submittedName>
</protein>
<dbReference type="RefSeq" id="WP_276305075.1">
    <property type="nucleotide sequence ID" value="NZ_CP119992.1"/>
</dbReference>
<sequence length="144" mass="15872">MEFRSDIAPDTLPVELDPQGVGVEYTDGRVAFYHGVPERTEESVLTPPGKDVHVLVTDPTGTQGVMVYVNDRKTADEILEDTGVGRVLLDQGEESSVFPGVTVRQRPYRVEVEADLDEVDGRVFVFAEDETGEFSWELVAADEA</sequence>
<dbReference type="InterPro" id="IPR043814">
    <property type="entry name" value="DUF5796"/>
</dbReference>
<organism evidence="1 2">
    <name type="scientific">Halomarina halobia</name>
    <dbReference type="NCBI Taxonomy" id="3033386"/>
    <lineage>
        <taxon>Archaea</taxon>
        <taxon>Methanobacteriati</taxon>
        <taxon>Methanobacteriota</taxon>
        <taxon>Stenosarchaea group</taxon>
        <taxon>Halobacteria</taxon>
        <taxon>Halobacteriales</taxon>
        <taxon>Natronomonadaceae</taxon>
        <taxon>Halomarina</taxon>
    </lineage>
</organism>
<evidence type="ECO:0000313" key="2">
    <source>
        <dbReference type="Proteomes" id="UP001596547"/>
    </source>
</evidence>
<reference evidence="1 2" key="1">
    <citation type="journal article" date="2019" name="Int. J. Syst. Evol. Microbiol.">
        <title>The Global Catalogue of Microorganisms (GCM) 10K type strain sequencing project: providing services to taxonomists for standard genome sequencing and annotation.</title>
        <authorList>
            <consortium name="The Broad Institute Genomics Platform"/>
            <consortium name="The Broad Institute Genome Sequencing Center for Infectious Disease"/>
            <person name="Wu L."/>
            <person name="Ma J."/>
        </authorList>
    </citation>
    <scope>NUCLEOTIDE SEQUENCE [LARGE SCALE GENOMIC DNA]</scope>
    <source>
        <strain evidence="1 2">PSR21</strain>
    </source>
</reference>